<dbReference type="NCBIfam" id="TIGR02432">
    <property type="entry name" value="lysidine_TilS_N"/>
    <property type="match status" value="1"/>
</dbReference>
<feature type="binding site" evidence="6">
    <location>
        <begin position="45"/>
        <end position="50"/>
    </location>
    <ligand>
        <name>ATP</name>
        <dbReference type="ChEBI" id="CHEBI:30616"/>
    </ligand>
</feature>
<dbReference type="Gene3D" id="3.40.50.620">
    <property type="entry name" value="HUPs"/>
    <property type="match status" value="1"/>
</dbReference>
<protein>
    <recommendedName>
        <fullName evidence="6">tRNA(Ile)-lysidine synthase</fullName>
        <ecNumber evidence="6">6.3.4.19</ecNumber>
    </recommendedName>
    <alternativeName>
        <fullName evidence="6">tRNA(Ile)-2-lysyl-cytidine synthase</fullName>
    </alternativeName>
    <alternativeName>
        <fullName evidence="6">tRNA(Ile)-lysidine synthetase</fullName>
    </alternativeName>
</protein>
<evidence type="ECO:0000256" key="3">
    <source>
        <dbReference type="ARBA" id="ARBA00022741"/>
    </source>
</evidence>
<keyword evidence="3 6" id="KW-0547">Nucleotide-binding</keyword>
<name>A0A917Q8C4_9HYPH</name>
<comment type="catalytic activity">
    <reaction evidence="5 6">
        <text>cytidine(34) in tRNA(Ile2) + L-lysine + ATP = lysidine(34) in tRNA(Ile2) + AMP + diphosphate + H(+)</text>
        <dbReference type="Rhea" id="RHEA:43744"/>
        <dbReference type="Rhea" id="RHEA-COMP:10625"/>
        <dbReference type="Rhea" id="RHEA-COMP:10670"/>
        <dbReference type="ChEBI" id="CHEBI:15378"/>
        <dbReference type="ChEBI" id="CHEBI:30616"/>
        <dbReference type="ChEBI" id="CHEBI:32551"/>
        <dbReference type="ChEBI" id="CHEBI:33019"/>
        <dbReference type="ChEBI" id="CHEBI:82748"/>
        <dbReference type="ChEBI" id="CHEBI:83665"/>
        <dbReference type="ChEBI" id="CHEBI:456215"/>
        <dbReference type="EC" id="6.3.4.19"/>
    </reaction>
</comment>
<accession>A0A917Q8C4</accession>
<keyword evidence="2 6" id="KW-0819">tRNA processing</keyword>
<dbReference type="EMBL" id="BMMF01000006">
    <property type="protein sequence ID" value="GGK35091.1"/>
    <property type="molecule type" value="Genomic_DNA"/>
</dbReference>
<organism evidence="8 9">
    <name type="scientific">Salinarimonas ramus</name>
    <dbReference type="NCBI Taxonomy" id="690164"/>
    <lineage>
        <taxon>Bacteria</taxon>
        <taxon>Pseudomonadati</taxon>
        <taxon>Pseudomonadota</taxon>
        <taxon>Alphaproteobacteria</taxon>
        <taxon>Hyphomicrobiales</taxon>
        <taxon>Salinarimonadaceae</taxon>
        <taxon>Salinarimonas</taxon>
    </lineage>
</organism>
<evidence type="ECO:0000256" key="2">
    <source>
        <dbReference type="ARBA" id="ARBA00022694"/>
    </source>
</evidence>
<dbReference type="GO" id="GO:0005524">
    <property type="term" value="F:ATP binding"/>
    <property type="evidence" value="ECO:0007669"/>
    <property type="project" value="UniProtKB-UniRule"/>
</dbReference>
<comment type="similarity">
    <text evidence="6">Belongs to the tRNA(Ile)-lysidine synthase family.</text>
</comment>
<evidence type="ECO:0000313" key="9">
    <source>
        <dbReference type="Proteomes" id="UP000600449"/>
    </source>
</evidence>
<dbReference type="HAMAP" id="MF_01161">
    <property type="entry name" value="tRNA_Ile_lys_synt"/>
    <property type="match status" value="1"/>
</dbReference>
<feature type="domain" description="tRNA(Ile)-lysidine/2-thiocytidine synthase N-terminal" evidence="7">
    <location>
        <begin position="40"/>
        <end position="218"/>
    </location>
</feature>
<dbReference type="PANTHER" id="PTHR43033">
    <property type="entry name" value="TRNA(ILE)-LYSIDINE SYNTHASE-RELATED"/>
    <property type="match status" value="1"/>
</dbReference>
<evidence type="ECO:0000256" key="4">
    <source>
        <dbReference type="ARBA" id="ARBA00022840"/>
    </source>
</evidence>
<reference evidence="8 9" key="1">
    <citation type="journal article" date="2014" name="Int. J. Syst. Evol. Microbiol.">
        <title>Complete genome sequence of Corynebacterium casei LMG S-19264T (=DSM 44701T), isolated from a smear-ripened cheese.</title>
        <authorList>
            <consortium name="US DOE Joint Genome Institute (JGI-PGF)"/>
            <person name="Walter F."/>
            <person name="Albersmeier A."/>
            <person name="Kalinowski J."/>
            <person name="Ruckert C."/>
        </authorList>
    </citation>
    <scope>NUCLEOTIDE SEQUENCE [LARGE SCALE GENOMIC DNA]</scope>
    <source>
        <strain evidence="8 9">CGMCC 1.9161</strain>
    </source>
</reference>
<dbReference type="AlphaFoldDB" id="A0A917Q8C4"/>
<dbReference type="InterPro" id="IPR014729">
    <property type="entry name" value="Rossmann-like_a/b/a_fold"/>
</dbReference>
<keyword evidence="6" id="KW-0963">Cytoplasm</keyword>
<proteinExistence type="inferred from homology"/>
<evidence type="ECO:0000256" key="6">
    <source>
        <dbReference type="HAMAP-Rule" id="MF_01161"/>
    </source>
</evidence>
<keyword evidence="9" id="KW-1185">Reference proteome</keyword>
<dbReference type="InterPro" id="IPR011063">
    <property type="entry name" value="TilS/TtcA_N"/>
</dbReference>
<dbReference type="Pfam" id="PF01171">
    <property type="entry name" value="ATP_bind_3"/>
    <property type="match status" value="1"/>
</dbReference>
<dbReference type="GO" id="GO:0032267">
    <property type="term" value="F:tRNA(Ile)-lysidine synthase activity"/>
    <property type="evidence" value="ECO:0007669"/>
    <property type="project" value="UniProtKB-EC"/>
</dbReference>
<dbReference type="Proteomes" id="UP000600449">
    <property type="component" value="Unassembled WGS sequence"/>
</dbReference>
<dbReference type="CDD" id="cd01992">
    <property type="entry name" value="TilS_N"/>
    <property type="match status" value="1"/>
</dbReference>
<evidence type="ECO:0000313" key="8">
    <source>
        <dbReference type="EMBL" id="GGK35091.1"/>
    </source>
</evidence>
<sequence>MAVKEMAAKEMAATDADPLVDDEARARLAPLFHEFQDRGLILAVSGGPDSVALMRLAAPVAREIGTAVAVVTIDHALRPGSAEEARRVGEWAREAGLPHEIRTWDGEKPASGIQDAARAARYALLAEAARAAGAGAVLTAHHRDDQAETVLIRLCAGSGPGGLAGMRARADLDGLVLARPFLDLPKARLVATCQTHGWGFVEDPSNAAERFARARLRRVAPLLAEEGLGPERLARLAARAARAEDALDAVAEAAFRRLVLAETPLALDARGLLAEPEEIALRVLACAVRHVGAREGYERLSRLEDFWSRLASAIATDASFRETFGGALVTLAAGRLVLEPEPPRRARHRARS</sequence>
<dbReference type="GO" id="GO:0005737">
    <property type="term" value="C:cytoplasm"/>
    <property type="evidence" value="ECO:0007669"/>
    <property type="project" value="UniProtKB-SubCell"/>
</dbReference>
<keyword evidence="1 6" id="KW-0436">Ligase</keyword>
<evidence type="ECO:0000259" key="7">
    <source>
        <dbReference type="Pfam" id="PF01171"/>
    </source>
</evidence>
<dbReference type="SUPFAM" id="SSF52402">
    <property type="entry name" value="Adenine nucleotide alpha hydrolases-like"/>
    <property type="match status" value="1"/>
</dbReference>
<dbReference type="GO" id="GO:0006400">
    <property type="term" value="P:tRNA modification"/>
    <property type="evidence" value="ECO:0007669"/>
    <property type="project" value="UniProtKB-UniRule"/>
</dbReference>
<evidence type="ECO:0000256" key="1">
    <source>
        <dbReference type="ARBA" id="ARBA00022598"/>
    </source>
</evidence>
<comment type="subcellular location">
    <subcellularLocation>
        <location evidence="6">Cytoplasm</location>
    </subcellularLocation>
</comment>
<dbReference type="InterPro" id="IPR012795">
    <property type="entry name" value="tRNA_Ile_lys_synt_N"/>
</dbReference>
<dbReference type="PANTHER" id="PTHR43033:SF1">
    <property type="entry name" value="TRNA(ILE)-LYSIDINE SYNTHASE-RELATED"/>
    <property type="match status" value="1"/>
</dbReference>
<dbReference type="EC" id="6.3.4.19" evidence="6"/>
<dbReference type="InterPro" id="IPR012094">
    <property type="entry name" value="tRNA_Ile_lys_synt"/>
</dbReference>
<gene>
    <name evidence="6 8" type="primary">tilS</name>
    <name evidence="8" type="ORF">GCM10011322_22350</name>
</gene>
<comment type="caution">
    <text evidence="8">The sequence shown here is derived from an EMBL/GenBank/DDBJ whole genome shotgun (WGS) entry which is preliminary data.</text>
</comment>
<comment type="domain">
    <text evidence="6">The N-terminal region contains the highly conserved SGGXDS motif, predicted to be a P-loop motif involved in ATP binding.</text>
</comment>
<keyword evidence="4 6" id="KW-0067">ATP-binding</keyword>
<evidence type="ECO:0000256" key="5">
    <source>
        <dbReference type="ARBA" id="ARBA00048539"/>
    </source>
</evidence>
<comment type="function">
    <text evidence="6">Ligates lysine onto the cytidine present at position 34 of the AUA codon-specific tRNA(Ile) that contains the anticodon CAU, in an ATP-dependent manner. Cytidine is converted to lysidine, thus changing the amino acid specificity of the tRNA from methionine to isoleucine.</text>
</comment>